<protein>
    <submittedName>
        <fullName evidence="1">Uncharacterized protein</fullName>
    </submittedName>
</protein>
<dbReference type="AlphaFoldDB" id="A0A0A9EGB8"/>
<accession>A0A0A9EGB8</accession>
<evidence type="ECO:0000313" key="1">
    <source>
        <dbReference type="EMBL" id="JAD95072.1"/>
    </source>
</evidence>
<sequence>MTLKLFEWEYCAILAFITFAASCNKVSGEEGP</sequence>
<reference evidence="1" key="1">
    <citation type="submission" date="2014-09" db="EMBL/GenBank/DDBJ databases">
        <authorList>
            <person name="Magalhaes I.L.F."/>
            <person name="Oliveira U."/>
            <person name="Santos F.R."/>
            <person name="Vidigal T.H.D.A."/>
            <person name="Brescovit A.D."/>
            <person name="Santos A.J."/>
        </authorList>
    </citation>
    <scope>NUCLEOTIDE SEQUENCE</scope>
    <source>
        <tissue evidence="1">Shoot tissue taken approximately 20 cm above the soil surface</tissue>
    </source>
</reference>
<reference evidence="1" key="2">
    <citation type="journal article" date="2015" name="Data Brief">
        <title>Shoot transcriptome of the giant reed, Arundo donax.</title>
        <authorList>
            <person name="Barrero R.A."/>
            <person name="Guerrero F.D."/>
            <person name="Moolhuijzen P."/>
            <person name="Goolsby J.A."/>
            <person name="Tidwell J."/>
            <person name="Bellgard S.E."/>
            <person name="Bellgard M.I."/>
        </authorList>
    </citation>
    <scope>NUCLEOTIDE SEQUENCE</scope>
    <source>
        <tissue evidence="1">Shoot tissue taken approximately 20 cm above the soil surface</tissue>
    </source>
</reference>
<proteinExistence type="predicted"/>
<organism evidence="1">
    <name type="scientific">Arundo donax</name>
    <name type="common">Giant reed</name>
    <name type="synonym">Donax arundinaceus</name>
    <dbReference type="NCBI Taxonomy" id="35708"/>
    <lineage>
        <taxon>Eukaryota</taxon>
        <taxon>Viridiplantae</taxon>
        <taxon>Streptophyta</taxon>
        <taxon>Embryophyta</taxon>
        <taxon>Tracheophyta</taxon>
        <taxon>Spermatophyta</taxon>
        <taxon>Magnoliopsida</taxon>
        <taxon>Liliopsida</taxon>
        <taxon>Poales</taxon>
        <taxon>Poaceae</taxon>
        <taxon>PACMAD clade</taxon>
        <taxon>Arundinoideae</taxon>
        <taxon>Arundineae</taxon>
        <taxon>Arundo</taxon>
    </lineage>
</organism>
<dbReference type="PROSITE" id="PS51257">
    <property type="entry name" value="PROKAR_LIPOPROTEIN"/>
    <property type="match status" value="1"/>
</dbReference>
<name>A0A0A9EGB8_ARUDO</name>
<dbReference type="EMBL" id="GBRH01202823">
    <property type="protein sequence ID" value="JAD95072.1"/>
    <property type="molecule type" value="Transcribed_RNA"/>
</dbReference>